<protein>
    <submittedName>
        <fullName evidence="2">TetR/AcrR family transcriptional regulator</fullName>
    </submittedName>
</protein>
<evidence type="ECO:0000313" key="2">
    <source>
        <dbReference type="EMBL" id="TDG35876.1"/>
    </source>
</evidence>
<keyword evidence="3" id="KW-1185">Reference proteome</keyword>
<dbReference type="InterPro" id="IPR036271">
    <property type="entry name" value="Tet_transcr_reg_TetR-rel_C_sf"/>
</dbReference>
<feature type="domain" description="Tetracyclin repressor-like C-terminal" evidence="1">
    <location>
        <begin position="79"/>
        <end position="205"/>
    </location>
</feature>
<accession>A0A4R5MKE6</accession>
<evidence type="ECO:0000259" key="1">
    <source>
        <dbReference type="Pfam" id="PF17931"/>
    </source>
</evidence>
<organism evidence="2 3">
    <name type="scientific">Pedobacter changchengzhani</name>
    <dbReference type="NCBI Taxonomy" id="2529274"/>
    <lineage>
        <taxon>Bacteria</taxon>
        <taxon>Pseudomonadati</taxon>
        <taxon>Bacteroidota</taxon>
        <taxon>Sphingobacteriia</taxon>
        <taxon>Sphingobacteriales</taxon>
        <taxon>Sphingobacteriaceae</taxon>
        <taxon>Pedobacter</taxon>
    </lineage>
</organism>
<gene>
    <name evidence="2" type="ORF">EZJ43_11000</name>
</gene>
<comment type="caution">
    <text evidence="2">The sequence shown here is derived from an EMBL/GenBank/DDBJ whole genome shotgun (WGS) entry which is preliminary data.</text>
</comment>
<dbReference type="OrthoDB" id="977687at2"/>
<name>A0A4R5MKE6_9SPHI</name>
<sequence>MATVQQIRSAYIDYVLTNNEQPKSVYSFVKKLKIPEADFYQFYTSFESIEKTIWFELTSETISALKAQEVWPQYSAREKILAFFYSYVERMKSDRSFIIYSLKSHKDKFTTPAVLSGAKSIFQNFADEIINDGLESGELAERRFLSKRYKDAVWLQYAFILNFWINDDSVEFEKTDEAIEKGINVTFDLFQHSPIDNLLEYGKFLSRNGNLKERMGFSI</sequence>
<dbReference type="Proteomes" id="UP000295668">
    <property type="component" value="Unassembled WGS sequence"/>
</dbReference>
<dbReference type="EMBL" id="SJCY01000007">
    <property type="protein sequence ID" value="TDG35876.1"/>
    <property type="molecule type" value="Genomic_DNA"/>
</dbReference>
<dbReference type="RefSeq" id="WP_133262767.1">
    <property type="nucleotide sequence ID" value="NZ_SJCY01000007.1"/>
</dbReference>
<evidence type="ECO:0000313" key="3">
    <source>
        <dbReference type="Proteomes" id="UP000295668"/>
    </source>
</evidence>
<dbReference type="InterPro" id="IPR041673">
    <property type="entry name" value="TetR_C_23"/>
</dbReference>
<dbReference type="SUPFAM" id="SSF48498">
    <property type="entry name" value="Tetracyclin repressor-like, C-terminal domain"/>
    <property type="match status" value="1"/>
</dbReference>
<dbReference type="Pfam" id="PF17931">
    <property type="entry name" value="TetR_C_23"/>
    <property type="match status" value="1"/>
</dbReference>
<dbReference type="AlphaFoldDB" id="A0A4R5MKE6"/>
<proteinExistence type="predicted"/>
<reference evidence="2 3" key="1">
    <citation type="submission" date="2019-02" db="EMBL/GenBank/DDBJ databases">
        <title>Pedobacter sp. nov., a novel speices isolated from soil of pinguins habitat in Antarcitica.</title>
        <authorList>
            <person name="He R.-H."/>
        </authorList>
    </citation>
    <scope>NUCLEOTIDE SEQUENCE [LARGE SCALE GENOMIC DNA]</scope>
    <source>
        <strain evidence="2 3">E01020</strain>
    </source>
</reference>